<dbReference type="EMBL" id="CP127173">
    <property type="protein sequence ID" value="WIV55836.1"/>
    <property type="molecule type" value="Genomic_DNA"/>
</dbReference>
<feature type="transmembrane region" description="Helical" evidence="2">
    <location>
        <begin position="260"/>
        <end position="285"/>
    </location>
</feature>
<feature type="transmembrane region" description="Helical" evidence="2">
    <location>
        <begin position="159"/>
        <end position="184"/>
    </location>
</feature>
<keyword evidence="2" id="KW-0812">Transmembrane</keyword>
<proteinExistence type="predicted"/>
<keyword evidence="2" id="KW-0472">Membrane</keyword>
<evidence type="ECO:0000313" key="4">
    <source>
        <dbReference type="Proteomes" id="UP001227101"/>
    </source>
</evidence>
<feature type="transmembrane region" description="Helical" evidence="2">
    <location>
        <begin position="226"/>
        <end position="254"/>
    </location>
</feature>
<feature type="region of interest" description="Disordered" evidence="1">
    <location>
        <begin position="1"/>
        <end position="139"/>
    </location>
</feature>
<name>A0ABY8XJN4_9PSEU</name>
<keyword evidence="2" id="KW-1133">Transmembrane helix</keyword>
<accession>A0ABY8XJN4</accession>
<feature type="transmembrane region" description="Helical" evidence="2">
    <location>
        <begin position="196"/>
        <end position="219"/>
    </location>
</feature>
<evidence type="ECO:0000256" key="2">
    <source>
        <dbReference type="SAM" id="Phobius"/>
    </source>
</evidence>
<reference evidence="3 4" key="1">
    <citation type="submission" date="2023-06" db="EMBL/GenBank/DDBJ databases">
        <authorList>
            <person name="Oyuntsetseg B."/>
            <person name="Kim S.B."/>
        </authorList>
    </citation>
    <scope>NUCLEOTIDE SEQUENCE [LARGE SCALE GENOMIC DNA]</scope>
    <source>
        <strain evidence="3 4">2-2</strain>
    </source>
</reference>
<feature type="compositionally biased region" description="Pro residues" evidence="1">
    <location>
        <begin position="126"/>
        <end position="139"/>
    </location>
</feature>
<gene>
    <name evidence="3" type="ORF">QP939_44705</name>
</gene>
<keyword evidence="4" id="KW-1185">Reference proteome</keyword>
<sequence>MTHPPQPGQPGQHPASGAFPGQQGHPAASGGFPAQSGQPGPGQPGPGQHGPGQPGHPASGGFPAQPGHPAPSSGFAAQQPLSGPSGGFPGQPDPGQQGYSAASGGFPAQPGYPAPGGFPAQAGQPGYPPPPGGFPGQPYAPAPYPAPGYGMQPPKPSGVTAIIAGVLAVLGGLLYLVGLVGSVITLADFGFVDWIFVVPLVKNLLLAALLLPGGILLFLRKPAGRMLTIVGCALAIVLTIASVVLNAVGVWYFAAGIGGIHLGGAFVGLVMVLVPAGAALVLALVKPTARWCGRA</sequence>
<evidence type="ECO:0000256" key="1">
    <source>
        <dbReference type="SAM" id="MobiDB-lite"/>
    </source>
</evidence>
<dbReference type="RefSeq" id="WP_285452897.1">
    <property type="nucleotide sequence ID" value="NZ_CP127173.1"/>
</dbReference>
<evidence type="ECO:0000313" key="3">
    <source>
        <dbReference type="EMBL" id="WIV55836.1"/>
    </source>
</evidence>
<protein>
    <submittedName>
        <fullName evidence="3">Uncharacterized protein</fullName>
    </submittedName>
</protein>
<dbReference type="Proteomes" id="UP001227101">
    <property type="component" value="Chromosome"/>
</dbReference>
<organism evidence="3 4">
    <name type="scientific">Amycolatopsis nalaikhensis</name>
    <dbReference type="NCBI Taxonomy" id="715472"/>
    <lineage>
        <taxon>Bacteria</taxon>
        <taxon>Bacillati</taxon>
        <taxon>Actinomycetota</taxon>
        <taxon>Actinomycetes</taxon>
        <taxon>Pseudonocardiales</taxon>
        <taxon>Pseudonocardiaceae</taxon>
        <taxon>Amycolatopsis</taxon>
    </lineage>
</organism>
<feature type="compositionally biased region" description="Low complexity" evidence="1">
    <location>
        <begin position="93"/>
        <end position="125"/>
    </location>
</feature>